<dbReference type="EMBL" id="JAUOZS010000001">
    <property type="protein sequence ID" value="MDT8899972.1"/>
    <property type="molecule type" value="Genomic_DNA"/>
</dbReference>
<reference evidence="1 2" key="1">
    <citation type="submission" date="2023-07" db="EMBL/GenBank/DDBJ databases">
        <title>The novel representative of Negativicutes class, Anaeroselena agilis gen. nov. sp. nov.</title>
        <authorList>
            <person name="Prokofeva M.I."/>
            <person name="Elcheninov A.G."/>
            <person name="Klyukina A."/>
            <person name="Kublanov I.V."/>
            <person name="Frolov E.N."/>
            <person name="Podosokorskaya O.A."/>
        </authorList>
    </citation>
    <scope>NUCLEOTIDE SEQUENCE [LARGE SCALE GENOMIC DNA]</scope>
    <source>
        <strain evidence="1 2">4137-cl</strain>
    </source>
</reference>
<comment type="caution">
    <text evidence="1">The sequence shown here is derived from an EMBL/GenBank/DDBJ whole genome shotgun (WGS) entry which is preliminary data.</text>
</comment>
<gene>
    <name evidence="1" type="ORF">Q4T40_01825</name>
</gene>
<dbReference type="InterPro" id="IPR035205">
    <property type="entry name" value="DUF5320"/>
</dbReference>
<name>A0ABU3NUZ5_9FIRM</name>
<keyword evidence="2" id="KW-1185">Reference proteome</keyword>
<evidence type="ECO:0000313" key="1">
    <source>
        <dbReference type="EMBL" id="MDT8899972.1"/>
    </source>
</evidence>
<dbReference type="Proteomes" id="UP001254848">
    <property type="component" value="Unassembled WGS sequence"/>
</dbReference>
<evidence type="ECO:0000313" key="2">
    <source>
        <dbReference type="Proteomes" id="UP001254848"/>
    </source>
</evidence>
<sequence>MPRGDGTGPMGIGPNGWGRGGCFGLQGGGAFGAGFGFCQGLGRGMRRRQAMPYQQAAPSVDILEERAEMLEKQAAACRAMAKKVKDADPKPE</sequence>
<dbReference type="Pfam" id="PF17253">
    <property type="entry name" value="DUF5320"/>
    <property type="match status" value="1"/>
</dbReference>
<proteinExistence type="predicted"/>
<organism evidence="1 2">
    <name type="scientific">Anaeroselena agilis</name>
    <dbReference type="NCBI Taxonomy" id="3063788"/>
    <lineage>
        <taxon>Bacteria</taxon>
        <taxon>Bacillati</taxon>
        <taxon>Bacillota</taxon>
        <taxon>Negativicutes</taxon>
        <taxon>Acetonemataceae</taxon>
        <taxon>Anaeroselena</taxon>
    </lineage>
</organism>
<accession>A0ABU3NUZ5</accession>
<dbReference type="RefSeq" id="WP_413778535.1">
    <property type="nucleotide sequence ID" value="NZ_JAUOZS010000001.1"/>
</dbReference>
<protein>
    <submittedName>
        <fullName evidence="1">DUF5320 domain-containing protein</fullName>
    </submittedName>
</protein>